<comment type="caution">
    <text evidence="2">The sequence shown here is derived from an EMBL/GenBank/DDBJ whole genome shotgun (WGS) entry which is preliminary data.</text>
</comment>
<dbReference type="AlphaFoldDB" id="A0AAN6ZHW6"/>
<feature type="transmembrane region" description="Helical" evidence="1">
    <location>
        <begin position="6"/>
        <end position="27"/>
    </location>
</feature>
<organism evidence="2 3">
    <name type="scientific">Trichocladium antarcticum</name>
    <dbReference type="NCBI Taxonomy" id="1450529"/>
    <lineage>
        <taxon>Eukaryota</taxon>
        <taxon>Fungi</taxon>
        <taxon>Dikarya</taxon>
        <taxon>Ascomycota</taxon>
        <taxon>Pezizomycotina</taxon>
        <taxon>Sordariomycetes</taxon>
        <taxon>Sordariomycetidae</taxon>
        <taxon>Sordariales</taxon>
        <taxon>Chaetomiaceae</taxon>
        <taxon>Trichocladium</taxon>
    </lineage>
</organism>
<accession>A0AAN6ZHW6</accession>
<proteinExistence type="predicted"/>
<name>A0AAN6ZHW6_9PEZI</name>
<dbReference type="EMBL" id="MU853401">
    <property type="protein sequence ID" value="KAK4138503.1"/>
    <property type="molecule type" value="Genomic_DNA"/>
</dbReference>
<reference evidence="2" key="1">
    <citation type="journal article" date="2023" name="Mol. Phylogenet. Evol.">
        <title>Genome-scale phylogeny and comparative genomics of the fungal order Sordariales.</title>
        <authorList>
            <person name="Hensen N."/>
            <person name="Bonometti L."/>
            <person name="Westerberg I."/>
            <person name="Brannstrom I.O."/>
            <person name="Guillou S."/>
            <person name="Cros-Aarteil S."/>
            <person name="Calhoun S."/>
            <person name="Haridas S."/>
            <person name="Kuo A."/>
            <person name="Mondo S."/>
            <person name="Pangilinan J."/>
            <person name="Riley R."/>
            <person name="LaButti K."/>
            <person name="Andreopoulos B."/>
            <person name="Lipzen A."/>
            <person name="Chen C."/>
            <person name="Yan M."/>
            <person name="Daum C."/>
            <person name="Ng V."/>
            <person name="Clum A."/>
            <person name="Steindorff A."/>
            <person name="Ohm R.A."/>
            <person name="Martin F."/>
            <person name="Silar P."/>
            <person name="Natvig D.O."/>
            <person name="Lalanne C."/>
            <person name="Gautier V."/>
            <person name="Ament-Velasquez S.L."/>
            <person name="Kruys A."/>
            <person name="Hutchinson M.I."/>
            <person name="Powell A.J."/>
            <person name="Barry K."/>
            <person name="Miller A.N."/>
            <person name="Grigoriev I.V."/>
            <person name="Debuchy R."/>
            <person name="Gladieux P."/>
            <person name="Hiltunen Thoren M."/>
            <person name="Johannesson H."/>
        </authorList>
    </citation>
    <scope>NUCLEOTIDE SEQUENCE</scope>
    <source>
        <strain evidence="2">CBS 123565</strain>
    </source>
</reference>
<keyword evidence="1" id="KW-0472">Membrane</keyword>
<keyword evidence="1" id="KW-1133">Transmembrane helix</keyword>
<dbReference type="Proteomes" id="UP001304895">
    <property type="component" value="Unassembled WGS sequence"/>
</dbReference>
<reference evidence="2" key="2">
    <citation type="submission" date="2023-05" db="EMBL/GenBank/DDBJ databases">
        <authorList>
            <consortium name="Lawrence Berkeley National Laboratory"/>
            <person name="Steindorff A."/>
            <person name="Hensen N."/>
            <person name="Bonometti L."/>
            <person name="Westerberg I."/>
            <person name="Brannstrom I.O."/>
            <person name="Guillou S."/>
            <person name="Cros-Aarteil S."/>
            <person name="Calhoun S."/>
            <person name="Haridas S."/>
            <person name="Kuo A."/>
            <person name="Mondo S."/>
            <person name="Pangilinan J."/>
            <person name="Riley R."/>
            <person name="Labutti K."/>
            <person name="Andreopoulos B."/>
            <person name="Lipzen A."/>
            <person name="Chen C."/>
            <person name="Yanf M."/>
            <person name="Daum C."/>
            <person name="Ng V."/>
            <person name="Clum A."/>
            <person name="Ohm R."/>
            <person name="Martin F."/>
            <person name="Silar P."/>
            <person name="Natvig D."/>
            <person name="Lalanne C."/>
            <person name="Gautier V."/>
            <person name="Ament-Velasquez S.L."/>
            <person name="Kruys A."/>
            <person name="Hutchinson M.I."/>
            <person name="Powell A.J."/>
            <person name="Barry K."/>
            <person name="Miller A.N."/>
            <person name="Grigoriev I.V."/>
            <person name="Debuchy R."/>
            <person name="Gladieux P."/>
            <person name="Thoren M.H."/>
            <person name="Johannesson H."/>
        </authorList>
    </citation>
    <scope>NUCLEOTIDE SEQUENCE</scope>
    <source>
        <strain evidence="2">CBS 123565</strain>
    </source>
</reference>
<keyword evidence="1" id="KW-0812">Transmembrane</keyword>
<evidence type="ECO:0000256" key="1">
    <source>
        <dbReference type="SAM" id="Phobius"/>
    </source>
</evidence>
<gene>
    <name evidence="2" type="ORF">BT67DRAFT_437834</name>
</gene>
<sequence>MAWFGLVWFGLGWAGLGCVILLTALPFGRLRLDWAGSCVLARHWTAEKRVLFSSFLRRDPQHRRIGCSVGQC</sequence>
<keyword evidence="3" id="KW-1185">Reference proteome</keyword>
<evidence type="ECO:0000313" key="2">
    <source>
        <dbReference type="EMBL" id="KAK4138503.1"/>
    </source>
</evidence>
<evidence type="ECO:0000313" key="3">
    <source>
        <dbReference type="Proteomes" id="UP001304895"/>
    </source>
</evidence>
<protein>
    <submittedName>
        <fullName evidence="2">Uncharacterized protein</fullName>
    </submittedName>
</protein>